<proteinExistence type="predicted"/>
<organism evidence="2 3">
    <name type="scientific">Armillaria luteobubalina</name>
    <dbReference type="NCBI Taxonomy" id="153913"/>
    <lineage>
        <taxon>Eukaryota</taxon>
        <taxon>Fungi</taxon>
        <taxon>Dikarya</taxon>
        <taxon>Basidiomycota</taxon>
        <taxon>Agaricomycotina</taxon>
        <taxon>Agaricomycetes</taxon>
        <taxon>Agaricomycetidae</taxon>
        <taxon>Agaricales</taxon>
        <taxon>Marasmiineae</taxon>
        <taxon>Physalacriaceae</taxon>
        <taxon>Armillaria</taxon>
    </lineage>
</organism>
<evidence type="ECO:0000256" key="1">
    <source>
        <dbReference type="SAM" id="Coils"/>
    </source>
</evidence>
<evidence type="ECO:0000313" key="3">
    <source>
        <dbReference type="Proteomes" id="UP001175228"/>
    </source>
</evidence>
<feature type="coiled-coil region" evidence="1">
    <location>
        <begin position="2"/>
        <end position="33"/>
    </location>
</feature>
<accession>A0AA39UL25</accession>
<protein>
    <submittedName>
        <fullName evidence="2">Uncharacterized protein</fullName>
    </submittedName>
</protein>
<dbReference type="EMBL" id="JAUEPU010000023">
    <property type="protein sequence ID" value="KAK0493752.1"/>
    <property type="molecule type" value="Genomic_DNA"/>
</dbReference>
<keyword evidence="1" id="KW-0175">Coiled coil</keyword>
<sequence>MAKQFKVETDAIKEEILEAMEELHEEISEAEGKAIDQVPALLECLLQEVVVQMGWWFLVIAGGPLPTDNGNIHACQTIHGCNFLDECTTFSVDPDDQSIQGQAFEECITTPCGRFLKMLFHEFTILGCENVHLLYCSPQAPPASPSPMPLPSPTHPISPVAPAISPAHCAGSPAPPVTLSPTTRPFIFIAVDNVGSSYVSGVCLYIGHLPLLPPLHDDNDAELENQFEDHGGPVTPLLQQHADAASGGLSQNKSNMVNVTHTSTIWATQWRQDPVEEDDMEAILRFGPHWIVTTGWLPSAVRYLMDLTLGSEWQNLLGHMGALSSRLPALLLWLTNCHYNVYPNPPHRNKNGTLPLSVYNCLLDKSLWKGGQNGMVMVLIGLMWWGQGTLEVEERALWKEMVADIEWEIFRMGLGGHTRKQWAMGMTTSEVFTNGRVT</sequence>
<evidence type="ECO:0000313" key="2">
    <source>
        <dbReference type="EMBL" id="KAK0493752.1"/>
    </source>
</evidence>
<comment type="caution">
    <text evidence="2">The sequence shown here is derived from an EMBL/GenBank/DDBJ whole genome shotgun (WGS) entry which is preliminary data.</text>
</comment>
<dbReference type="AlphaFoldDB" id="A0AA39UL25"/>
<dbReference type="Proteomes" id="UP001175228">
    <property type="component" value="Unassembled WGS sequence"/>
</dbReference>
<gene>
    <name evidence="2" type="ORF">EDD18DRAFT_1107741</name>
</gene>
<reference evidence="2" key="1">
    <citation type="submission" date="2023-06" db="EMBL/GenBank/DDBJ databases">
        <authorList>
            <consortium name="Lawrence Berkeley National Laboratory"/>
            <person name="Ahrendt S."/>
            <person name="Sahu N."/>
            <person name="Indic B."/>
            <person name="Wong-Bajracharya J."/>
            <person name="Merenyi Z."/>
            <person name="Ke H.-M."/>
            <person name="Monk M."/>
            <person name="Kocsube S."/>
            <person name="Drula E."/>
            <person name="Lipzen A."/>
            <person name="Balint B."/>
            <person name="Henrissat B."/>
            <person name="Andreopoulos B."/>
            <person name="Martin F.M."/>
            <person name="Harder C.B."/>
            <person name="Rigling D."/>
            <person name="Ford K.L."/>
            <person name="Foster G.D."/>
            <person name="Pangilinan J."/>
            <person name="Papanicolaou A."/>
            <person name="Barry K."/>
            <person name="LaButti K."/>
            <person name="Viragh M."/>
            <person name="Koriabine M."/>
            <person name="Yan M."/>
            <person name="Riley R."/>
            <person name="Champramary S."/>
            <person name="Plett K.L."/>
            <person name="Tsai I.J."/>
            <person name="Slot J."/>
            <person name="Sipos G."/>
            <person name="Plett J."/>
            <person name="Nagy L.G."/>
            <person name="Grigoriev I.V."/>
        </authorList>
    </citation>
    <scope>NUCLEOTIDE SEQUENCE</scope>
    <source>
        <strain evidence="2">HWK02</strain>
    </source>
</reference>
<keyword evidence="3" id="KW-1185">Reference proteome</keyword>
<name>A0AA39UL25_9AGAR</name>